<name>A0A3N1KWC5_9PROT</name>
<evidence type="ECO:0000256" key="1">
    <source>
        <dbReference type="ARBA" id="ARBA00006153"/>
    </source>
</evidence>
<dbReference type="GO" id="GO:0016813">
    <property type="term" value="F:hydrolase activity, acting on carbon-nitrogen (but not peptide) bonds, in linear amidines"/>
    <property type="evidence" value="ECO:0007669"/>
    <property type="project" value="InterPro"/>
</dbReference>
<dbReference type="AlphaFoldDB" id="A0A3N1KWC5"/>
<dbReference type="PIRSF" id="PIRSF001235">
    <property type="entry name" value="Amidase_carbamoylase"/>
    <property type="match status" value="1"/>
</dbReference>
<dbReference type="SUPFAM" id="SSF55031">
    <property type="entry name" value="Bacterial exopeptidase dimerisation domain"/>
    <property type="match status" value="1"/>
</dbReference>
<dbReference type="Gene3D" id="3.40.630.10">
    <property type="entry name" value="Zn peptidases"/>
    <property type="match status" value="1"/>
</dbReference>
<feature type="binding site" evidence="3">
    <location>
        <position position="95"/>
    </location>
    <ligand>
        <name>Zn(2+)</name>
        <dbReference type="ChEBI" id="CHEBI:29105"/>
        <label>1</label>
    </ligand>
</feature>
<evidence type="ECO:0000259" key="4">
    <source>
        <dbReference type="Pfam" id="PF07687"/>
    </source>
</evidence>
<sequence>MEGQATAILAALDPARLAGDLFGRLARIGADGVGITRETFGPGEGAAFDLLEATARDHGLLVARDAAANLAITLPTTPDGLVPTAAQSCVIVASHLDSVPQGGNFDGAAGVVAGLLSLLRMQAAGVRPQRAPRLMAIRGEESAWYGKAYLGSSALFGQLSADDLALCHRAGAPMLAEAMAGAGADLGRIRAGERLLDPAAVAAYFELHIEQGPVLVARSLPTAIVTGIRGNVRHARVLCRGEAGHSGAVPRWLRRDAVIAMAELISRLDEHWRVLQEQGLDLVVTFGIVGTNAAEHAISRIPGEAAFSFEVRSQSRDTLEAFYHLMRTECRAIERARKVEFVFDRRLDSAPARMDEGLVKRLLAHSRALDLPVETVPSGAGHDAAIFANEGVPSAMIFIRNDKGSHNPEERMDMADFLAGAELLHRALLEATGAGEPA</sequence>
<feature type="binding site" evidence="3">
    <location>
        <position position="106"/>
    </location>
    <ligand>
        <name>Zn(2+)</name>
        <dbReference type="ChEBI" id="CHEBI:29105"/>
        <label>1</label>
    </ligand>
</feature>
<dbReference type="PANTHER" id="PTHR32494:SF5">
    <property type="entry name" value="ALLANTOATE AMIDOHYDROLASE"/>
    <property type="match status" value="1"/>
</dbReference>
<feature type="binding site" evidence="3">
    <location>
        <position position="208"/>
    </location>
    <ligand>
        <name>Zn(2+)</name>
        <dbReference type="ChEBI" id="CHEBI:29105"/>
        <label>1</label>
    </ligand>
</feature>
<dbReference type="GO" id="GO:0046872">
    <property type="term" value="F:metal ion binding"/>
    <property type="evidence" value="ECO:0007669"/>
    <property type="project" value="UniProtKB-KW"/>
</dbReference>
<dbReference type="Proteomes" id="UP000278222">
    <property type="component" value="Unassembled WGS sequence"/>
</dbReference>
<comment type="similarity">
    <text evidence="1">Belongs to the peptidase M20 family.</text>
</comment>
<keyword evidence="2 5" id="KW-0378">Hydrolase</keyword>
<evidence type="ECO:0000313" key="5">
    <source>
        <dbReference type="EMBL" id="ROP83732.1"/>
    </source>
</evidence>
<accession>A0A3N1KWC5</accession>
<dbReference type="PANTHER" id="PTHR32494">
    <property type="entry name" value="ALLANTOATE DEIMINASE-RELATED"/>
    <property type="match status" value="1"/>
</dbReference>
<evidence type="ECO:0000256" key="2">
    <source>
        <dbReference type="ARBA" id="ARBA00022801"/>
    </source>
</evidence>
<gene>
    <name evidence="5" type="ORF">EDC65_4381</name>
</gene>
<dbReference type="InterPro" id="IPR010158">
    <property type="entry name" value="Amidase_Cbmase"/>
</dbReference>
<dbReference type="InterPro" id="IPR002933">
    <property type="entry name" value="Peptidase_M20"/>
</dbReference>
<proteinExistence type="inferred from homology"/>
<keyword evidence="3" id="KW-0479">Metal-binding</keyword>
<dbReference type="Gene3D" id="3.30.70.360">
    <property type="match status" value="1"/>
</dbReference>
<dbReference type="InterPro" id="IPR036264">
    <property type="entry name" value="Bact_exopeptidase_dim_dom"/>
</dbReference>
<comment type="cofactor">
    <cofactor evidence="3">
        <name>Zn(2+)</name>
        <dbReference type="ChEBI" id="CHEBI:29105"/>
    </cofactor>
    <text evidence="3">Binds 2 Zn(2+) ions per subunit.</text>
</comment>
<feature type="domain" description="Peptidase M20 dimerisation" evidence="4">
    <location>
        <begin position="234"/>
        <end position="332"/>
    </location>
</feature>
<comment type="caution">
    <text evidence="5">The sequence shown here is derived from an EMBL/GenBank/DDBJ whole genome shotgun (WGS) entry which is preliminary data.</text>
</comment>
<feature type="binding site" evidence="3">
    <location>
        <position position="106"/>
    </location>
    <ligand>
        <name>Zn(2+)</name>
        <dbReference type="ChEBI" id="CHEBI:29105"/>
        <label>2</label>
    </ligand>
</feature>
<reference evidence="5 6" key="1">
    <citation type="submission" date="2018-11" db="EMBL/GenBank/DDBJ databases">
        <title>Genomic Encyclopedia of Type Strains, Phase IV (KMG-IV): sequencing the most valuable type-strain genomes for metagenomic binning, comparative biology and taxonomic classification.</title>
        <authorList>
            <person name="Goeker M."/>
        </authorList>
    </citation>
    <scope>NUCLEOTIDE SEQUENCE [LARGE SCALE GENOMIC DNA]</scope>
    <source>
        <strain evidence="5 6">DSM 5900</strain>
    </source>
</reference>
<protein>
    <submittedName>
        <fullName evidence="5">N-carbamoyl-L-amino-acid hydrolase</fullName>
    </submittedName>
</protein>
<dbReference type="SUPFAM" id="SSF53187">
    <property type="entry name" value="Zn-dependent exopeptidases"/>
    <property type="match status" value="1"/>
</dbReference>
<evidence type="ECO:0000256" key="3">
    <source>
        <dbReference type="PIRSR" id="PIRSR001235-1"/>
    </source>
</evidence>
<dbReference type="EMBL" id="RJKX01000016">
    <property type="protein sequence ID" value="ROP83732.1"/>
    <property type="molecule type" value="Genomic_DNA"/>
</dbReference>
<dbReference type="OrthoDB" id="9808195at2"/>
<keyword evidence="3" id="KW-0862">Zinc</keyword>
<dbReference type="Pfam" id="PF01546">
    <property type="entry name" value="Peptidase_M20"/>
    <property type="match status" value="1"/>
</dbReference>
<dbReference type="NCBIfam" id="TIGR01879">
    <property type="entry name" value="hydantase"/>
    <property type="match status" value="1"/>
</dbReference>
<keyword evidence="6" id="KW-1185">Reference proteome</keyword>
<dbReference type="InterPro" id="IPR011650">
    <property type="entry name" value="Peptidase_M20_dimer"/>
</dbReference>
<dbReference type="Pfam" id="PF07687">
    <property type="entry name" value="M20_dimer"/>
    <property type="match status" value="1"/>
</dbReference>
<feature type="binding site" evidence="3">
    <location>
        <position position="141"/>
    </location>
    <ligand>
        <name>Zn(2+)</name>
        <dbReference type="ChEBI" id="CHEBI:29105"/>
        <label>2</label>
    </ligand>
</feature>
<organism evidence="5 6">
    <name type="scientific">Stella humosa</name>
    <dbReference type="NCBI Taxonomy" id="94"/>
    <lineage>
        <taxon>Bacteria</taxon>
        <taxon>Pseudomonadati</taxon>
        <taxon>Pseudomonadota</taxon>
        <taxon>Alphaproteobacteria</taxon>
        <taxon>Rhodospirillales</taxon>
        <taxon>Stellaceae</taxon>
        <taxon>Stella</taxon>
    </lineage>
</organism>
<evidence type="ECO:0000313" key="6">
    <source>
        <dbReference type="Proteomes" id="UP000278222"/>
    </source>
</evidence>
<feature type="binding site" evidence="3">
    <location>
        <position position="406"/>
    </location>
    <ligand>
        <name>Zn(2+)</name>
        <dbReference type="ChEBI" id="CHEBI:29105"/>
        <label>2</label>
    </ligand>
</feature>